<dbReference type="Proteomes" id="UP000481153">
    <property type="component" value="Unassembled WGS sequence"/>
</dbReference>
<name>A0A6G0WT05_9STRA</name>
<accession>A0A6G0WT05</accession>
<feature type="chain" id="PRO_5026108212" description="Secreted protein" evidence="1">
    <location>
        <begin position="17"/>
        <end position="80"/>
    </location>
</feature>
<proteinExistence type="predicted"/>
<evidence type="ECO:0000256" key="1">
    <source>
        <dbReference type="SAM" id="SignalP"/>
    </source>
</evidence>
<evidence type="ECO:0000313" key="2">
    <source>
        <dbReference type="EMBL" id="KAF0730621.1"/>
    </source>
</evidence>
<evidence type="ECO:0008006" key="4">
    <source>
        <dbReference type="Google" id="ProtNLM"/>
    </source>
</evidence>
<dbReference type="EMBL" id="VJMJ01000153">
    <property type="protein sequence ID" value="KAF0730621.1"/>
    <property type="molecule type" value="Genomic_DNA"/>
</dbReference>
<evidence type="ECO:0000313" key="3">
    <source>
        <dbReference type="Proteomes" id="UP000481153"/>
    </source>
</evidence>
<organism evidence="2 3">
    <name type="scientific">Aphanomyces euteiches</name>
    <dbReference type="NCBI Taxonomy" id="100861"/>
    <lineage>
        <taxon>Eukaryota</taxon>
        <taxon>Sar</taxon>
        <taxon>Stramenopiles</taxon>
        <taxon>Oomycota</taxon>
        <taxon>Saprolegniomycetes</taxon>
        <taxon>Saprolegniales</taxon>
        <taxon>Verrucalvaceae</taxon>
        <taxon>Aphanomyces</taxon>
    </lineage>
</organism>
<comment type="caution">
    <text evidence="2">The sequence shown here is derived from an EMBL/GenBank/DDBJ whole genome shotgun (WGS) entry which is preliminary data.</text>
</comment>
<keyword evidence="3" id="KW-1185">Reference proteome</keyword>
<keyword evidence="1" id="KW-0732">Signal</keyword>
<protein>
    <recommendedName>
        <fullName evidence="4">Secreted protein</fullName>
    </recommendedName>
</protein>
<sequence length="80" mass="9707">MFRLMIMLFQCRVVAAIYAGKDYRRPWNRVGDVYRWRTVAGMKLDSLDDVDANSVTRCRWSMGWFLWRREVDVMSRQPRD</sequence>
<gene>
    <name evidence="2" type="ORF">Ae201684_012040</name>
</gene>
<reference evidence="2 3" key="1">
    <citation type="submission" date="2019-07" db="EMBL/GenBank/DDBJ databases">
        <title>Genomics analysis of Aphanomyces spp. identifies a new class of oomycete effector associated with host adaptation.</title>
        <authorList>
            <person name="Gaulin E."/>
        </authorList>
    </citation>
    <scope>NUCLEOTIDE SEQUENCE [LARGE SCALE GENOMIC DNA]</scope>
    <source>
        <strain evidence="2 3">ATCC 201684</strain>
    </source>
</reference>
<feature type="signal peptide" evidence="1">
    <location>
        <begin position="1"/>
        <end position="16"/>
    </location>
</feature>
<dbReference type="AlphaFoldDB" id="A0A6G0WT05"/>